<reference evidence="1" key="1">
    <citation type="submission" date="2020-06" db="EMBL/GenBank/DDBJ databases">
        <authorList>
            <consortium name="Plant Systems Biology data submission"/>
        </authorList>
    </citation>
    <scope>NUCLEOTIDE SEQUENCE</scope>
    <source>
        <strain evidence="1">D6</strain>
    </source>
</reference>
<evidence type="ECO:0000313" key="2">
    <source>
        <dbReference type="Proteomes" id="UP001153069"/>
    </source>
</evidence>
<name>A0A9N8DMV3_9STRA</name>
<organism evidence="1 2">
    <name type="scientific">Seminavis robusta</name>
    <dbReference type="NCBI Taxonomy" id="568900"/>
    <lineage>
        <taxon>Eukaryota</taxon>
        <taxon>Sar</taxon>
        <taxon>Stramenopiles</taxon>
        <taxon>Ochrophyta</taxon>
        <taxon>Bacillariophyta</taxon>
        <taxon>Bacillariophyceae</taxon>
        <taxon>Bacillariophycidae</taxon>
        <taxon>Naviculales</taxon>
        <taxon>Naviculaceae</taxon>
        <taxon>Seminavis</taxon>
    </lineage>
</organism>
<gene>
    <name evidence="1" type="ORF">SEMRO_171_G075670.1</name>
</gene>
<accession>A0A9N8DMV3</accession>
<dbReference type="Proteomes" id="UP001153069">
    <property type="component" value="Unassembled WGS sequence"/>
</dbReference>
<proteinExistence type="predicted"/>
<sequence>MTSLTTTNSRMDPAAYLSEECMLLVLSFLRPVRCPPLCNCCGKPEKSEETPDRRLFALSVEDDGFVEDEDDDAREYDDDVDNYDDLMGRDGIEDAMDADESTTGSVSFDGHDDYVETEQELRNKDDDVEQDTTWSSTYDALDAVKFYHSLVGVSRRWKSLLDSSMYILVGDIRFDNSRIPDGTLAERLVQFMSRHRIRIESFFCGDGWQELAPLFAEALQKCDTSNLVSFQTSASMTDFVTEAPERFLIDVLADKCGGGSSATRKASAMQYLDVRLTVDTEASIVPLQLPGLFSLASIKVLMIDLTLQAPNGICSSDLLCPFVEHLPSLEDLYLESTSLPAENDEVLHIRSASLQSLAVHAMWPGVSLSLACPNLCEFRCLGVVEPALFHPDRLMDIVCVGQKVVECEQEVDPGCVVVVVSPPCQFCVECPGMPPFSYPFEAVFDANLPFLQ</sequence>
<dbReference type="EMBL" id="CAICTM010000170">
    <property type="protein sequence ID" value="CAB9503609.1"/>
    <property type="molecule type" value="Genomic_DNA"/>
</dbReference>
<dbReference type="AlphaFoldDB" id="A0A9N8DMV3"/>
<comment type="caution">
    <text evidence="1">The sequence shown here is derived from an EMBL/GenBank/DDBJ whole genome shotgun (WGS) entry which is preliminary data.</text>
</comment>
<keyword evidence="2" id="KW-1185">Reference proteome</keyword>
<evidence type="ECO:0000313" key="1">
    <source>
        <dbReference type="EMBL" id="CAB9503609.1"/>
    </source>
</evidence>
<protein>
    <submittedName>
        <fullName evidence="1">Uncharacterized protein</fullName>
    </submittedName>
</protein>